<evidence type="ECO:0000313" key="1">
    <source>
        <dbReference type="EMBL" id="ASK38190.1"/>
    </source>
</evidence>
<dbReference type="EMBL" id="KX906370">
    <property type="protein sequence ID" value="ASK38190.1"/>
    <property type="molecule type" value="Genomic_DNA"/>
</dbReference>
<reference evidence="1" key="1">
    <citation type="submission" date="2016-09" db="EMBL/GenBank/DDBJ databases">
        <title>A plasmid goes viral.</title>
        <authorList>
            <person name="Erdmann S."/>
            <person name="Tschitschko B."/>
            <person name="Cavicchioli R."/>
        </authorList>
    </citation>
    <scope>NUCLEOTIDE SEQUENCE</scope>
    <source>
        <strain evidence="1">HLS1</strain>
        <plasmid evidence="1">pR1SE2</plasmid>
    </source>
</reference>
<sequence length="83" mass="9389">MMYVDRLRDTSYGLVLRREIWVGVFMPALRVNTTIPTDKAKIVGRRDHPTRVCGRQDASKGHLSLCARVSLTFVSVSLATQRN</sequence>
<geneLocation type="plasmid" evidence="1">
    <name>pR1SE2</name>
</geneLocation>
<organism evidence="1">
    <name type="scientific">Halorubrum lacusprofundi</name>
    <dbReference type="NCBI Taxonomy" id="2247"/>
    <lineage>
        <taxon>Archaea</taxon>
        <taxon>Methanobacteriati</taxon>
        <taxon>Methanobacteriota</taxon>
        <taxon>Stenosarchaea group</taxon>
        <taxon>Halobacteria</taxon>
        <taxon>Halobacteriales</taxon>
        <taxon>Haloferacaceae</taxon>
        <taxon>Halorubrum</taxon>
    </lineage>
</organism>
<dbReference type="AlphaFoldDB" id="A0A220SXN2"/>
<keyword evidence="1" id="KW-0614">Plasmid</keyword>
<accession>A0A220SXN2</accession>
<protein>
    <submittedName>
        <fullName evidence="1">Uncharacterized protein</fullName>
    </submittedName>
</protein>
<proteinExistence type="predicted"/>
<name>A0A220SXN2_9EURY</name>